<dbReference type="RefSeq" id="WP_160066528.1">
    <property type="nucleotide sequence ID" value="NZ_WUYX01000060.1"/>
</dbReference>
<dbReference type="PANTHER" id="PTHR12526:SF510">
    <property type="entry name" value="D-INOSITOL 3-PHOSPHATE GLYCOSYLTRANSFERASE"/>
    <property type="match status" value="1"/>
</dbReference>
<dbReference type="EMBL" id="WUYX01000060">
    <property type="protein sequence ID" value="MXV63713.1"/>
    <property type="molecule type" value="Genomic_DNA"/>
</dbReference>
<accession>A0A6B0VRE8</accession>
<proteinExistence type="predicted"/>
<reference evidence="5 6" key="1">
    <citation type="submission" date="2020-01" db="EMBL/GenBank/DDBJ databases">
        <title>Natronorubrum sp. JWXQ-INN 674 isolated from Inner Mongolia Autonomous Region of China.</title>
        <authorList>
            <person name="Xue Q."/>
        </authorList>
    </citation>
    <scope>NUCLEOTIDE SEQUENCE [LARGE SCALE GENOMIC DNA]</scope>
    <source>
        <strain evidence="5 6">JWXQ-INN-674</strain>
    </source>
</reference>
<gene>
    <name evidence="5" type="ORF">GS429_16935</name>
</gene>
<sequence length="378" mass="40989">MKIGLVVYGGLEQTSGGYRYDRQLVSALEDRGDDVDVISIPRRLEDDPAGVVSDRTTSARPNSDTAPSIRERLDRPYDVLLQDELCHPALVQHNPHLEGPETIVSLVHLLRSPDPTKDDPAVRARERRYLESVDAAICTSGYTRERTTALVDTDLPTLVAPPAGRHEEPALSSEAVAKRARADPLEVAFVGTLVPRKNLVTLLEALARIDEAGRDWHLTVVGRHDADPAYVRDVRDRIGALELGDRVTITGKVETARLESILERSHVLAVPARYEGFGMVHLEAMEYGVVPVAGSVGGASEFVADGRNGVVVEPTDPSSLADRLGALAADRDRLATLGMRALETAAAHPSWAETMDEIRAFLGRRLDEADDANGGDSP</sequence>
<dbReference type="Proteomes" id="UP000434101">
    <property type="component" value="Unassembled WGS sequence"/>
</dbReference>
<evidence type="ECO:0000313" key="5">
    <source>
        <dbReference type="EMBL" id="MXV63713.1"/>
    </source>
</evidence>
<feature type="domain" description="Glycosyl transferase family 1" evidence="4">
    <location>
        <begin position="180"/>
        <end position="338"/>
    </location>
</feature>
<dbReference type="Pfam" id="PF00534">
    <property type="entry name" value="Glycos_transf_1"/>
    <property type="match status" value="1"/>
</dbReference>
<keyword evidence="6" id="KW-1185">Reference proteome</keyword>
<feature type="region of interest" description="Disordered" evidence="3">
    <location>
        <begin position="46"/>
        <end position="68"/>
    </location>
</feature>
<dbReference type="CDD" id="cd03801">
    <property type="entry name" value="GT4_PimA-like"/>
    <property type="match status" value="1"/>
</dbReference>
<dbReference type="InterPro" id="IPR001296">
    <property type="entry name" value="Glyco_trans_1"/>
</dbReference>
<dbReference type="GO" id="GO:0016757">
    <property type="term" value="F:glycosyltransferase activity"/>
    <property type="evidence" value="ECO:0007669"/>
    <property type="project" value="UniProtKB-KW"/>
</dbReference>
<evidence type="ECO:0000256" key="1">
    <source>
        <dbReference type="ARBA" id="ARBA00022676"/>
    </source>
</evidence>
<dbReference type="Gene3D" id="3.40.50.2000">
    <property type="entry name" value="Glycogen Phosphorylase B"/>
    <property type="match status" value="2"/>
</dbReference>
<keyword evidence="1" id="KW-0328">Glycosyltransferase</keyword>
<dbReference type="PANTHER" id="PTHR12526">
    <property type="entry name" value="GLYCOSYLTRANSFERASE"/>
    <property type="match status" value="1"/>
</dbReference>
<dbReference type="AlphaFoldDB" id="A0A6B0VRE8"/>
<name>A0A6B0VRE8_9EURY</name>
<comment type="caution">
    <text evidence="5">The sequence shown here is derived from an EMBL/GenBank/DDBJ whole genome shotgun (WGS) entry which is preliminary data.</text>
</comment>
<evidence type="ECO:0000313" key="6">
    <source>
        <dbReference type="Proteomes" id="UP000434101"/>
    </source>
</evidence>
<protein>
    <submittedName>
        <fullName evidence="5">Glycosyltransferase</fullName>
    </submittedName>
</protein>
<feature type="compositionally biased region" description="Polar residues" evidence="3">
    <location>
        <begin position="54"/>
        <end position="66"/>
    </location>
</feature>
<evidence type="ECO:0000259" key="4">
    <source>
        <dbReference type="Pfam" id="PF00534"/>
    </source>
</evidence>
<dbReference type="OrthoDB" id="131038at2157"/>
<evidence type="ECO:0000256" key="2">
    <source>
        <dbReference type="ARBA" id="ARBA00022679"/>
    </source>
</evidence>
<keyword evidence="2 5" id="KW-0808">Transferase</keyword>
<organism evidence="5 6">
    <name type="scientific">Natronorubrum halalkaliphilum</name>
    <dbReference type="NCBI Taxonomy" id="2691917"/>
    <lineage>
        <taxon>Archaea</taxon>
        <taxon>Methanobacteriati</taxon>
        <taxon>Methanobacteriota</taxon>
        <taxon>Stenosarchaea group</taxon>
        <taxon>Halobacteria</taxon>
        <taxon>Halobacteriales</taxon>
        <taxon>Natrialbaceae</taxon>
        <taxon>Natronorubrum</taxon>
    </lineage>
</organism>
<evidence type="ECO:0000256" key="3">
    <source>
        <dbReference type="SAM" id="MobiDB-lite"/>
    </source>
</evidence>
<dbReference type="SUPFAM" id="SSF53756">
    <property type="entry name" value="UDP-Glycosyltransferase/glycogen phosphorylase"/>
    <property type="match status" value="1"/>
</dbReference>